<dbReference type="AlphaFoldDB" id="A0AAV4SIR2"/>
<evidence type="ECO:0000313" key="2">
    <source>
        <dbReference type="Proteomes" id="UP001054945"/>
    </source>
</evidence>
<evidence type="ECO:0000313" key="1">
    <source>
        <dbReference type="EMBL" id="GIY32072.1"/>
    </source>
</evidence>
<accession>A0AAV4SIR2</accession>
<keyword evidence="2" id="KW-1185">Reference proteome</keyword>
<dbReference type="Proteomes" id="UP001054945">
    <property type="component" value="Unassembled WGS sequence"/>
</dbReference>
<name>A0AAV4SIR2_CAEEX</name>
<protein>
    <submittedName>
        <fullName evidence="1">Uncharacterized protein</fullName>
    </submittedName>
</protein>
<sequence>MQEQRKRIECVLTQAYQLFVRSFPFSALISVCVNTFADSATAVSETFYAMCVFFLPFPKNPKILSDWASDIRSDG</sequence>
<proteinExistence type="predicted"/>
<comment type="caution">
    <text evidence="1">The sequence shown here is derived from an EMBL/GenBank/DDBJ whole genome shotgun (WGS) entry which is preliminary data.</text>
</comment>
<dbReference type="EMBL" id="BPLR01009452">
    <property type="protein sequence ID" value="GIY32072.1"/>
    <property type="molecule type" value="Genomic_DNA"/>
</dbReference>
<organism evidence="1 2">
    <name type="scientific">Caerostris extrusa</name>
    <name type="common">Bark spider</name>
    <name type="synonym">Caerostris bankana</name>
    <dbReference type="NCBI Taxonomy" id="172846"/>
    <lineage>
        <taxon>Eukaryota</taxon>
        <taxon>Metazoa</taxon>
        <taxon>Ecdysozoa</taxon>
        <taxon>Arthropoda</taxon>
        <taxon>Chelicerata</taxon>
        <taxon>Arachnida</taxon>
        <taxon>Araneae</taxon>
        <taxon>Araneomorphae</taxon>
        <taxon>Entelegynae</taxon>
        <taxon>Araneoidea</taxon>
        <taxon>Araneidae</taxon>
        <taxon>Caerostris</taxon>
    </lineage>
</organism>
<gene>
    <name evidence="1" type="ORF">CEXT_328681</name>
</gene>
<reference evidence="1 2" key="1">
    <citation type="submission" date="2021-06" db="EMBL/GenBank/DDBJ databases">
        <title>Caerostris extrusa draft genome.</title>
        <authorList>
            <person name="Kono N."/>
            <person name="Arakawa K."/>
        </authorList>
    </citation>
    <scope>NUCLEOTIDE SEQUENCE [LARGE SCALE GENOMIC DNA]</scope>
</reference>